<dbReference type="GeneTree" id="ENSGT00610000087460"/>
<accession>A0A3Q3FV22</accession>
<evidence type="ECO:0000313" key="1">
    <source>
        <dbReference type="Ensembl" id="ENSLBEP00000023932.1"/>
    </source>
</evidence>
<sequence length="214" mass="24250">MMASGPGEQPPALPVKQHDVFPEAPDCHAAQCPIHQQYQHQVRFFSDGNPPPVPKKRLARTLSLPETHAPPLSSRLHLQRQPQNFDNPLYMLAPIPDTYFHGVTEEFQPVRESPVPFLTLSQLSFDTPDKHLPYLFGSFDDQRAVFQEIQLRQLLFLRSTVQSVEAEILLQNEATEVDVSSFQPEDFLLCEGSKPKQIGDTVYFSLHSPKLPGR</sequence>
<evidence type="ECO:0000313" key="2">
    <source>
        <dbReference type="Proteomes" id="UP000261660"/>
    </source>
</evidence>
<dbReference type="Proteomes" id="UP000261660">
    <property type="component" value="Unplaced"/>
</dbReference>
<keyword evidence="2" id="KW-1185">Reference proteome</keyword>
<dbReference type="InParanoid" id="A0A3Q3FV22"/>
<protein>
    <submittedName>
        <fullName evidence="1">PEAK family member 3</fullName>
    </submittedName>
</protein>
<organism evidence="1 2">
    <name type="scientific">Labrus bergylta</name>
    <name type="common">ballan wrasse</name>
    <dbReference type="NCBI Taxonomy" id="56723"/>
    <lineage>
        <taxon>Eukaryota</taxon>
        <taxon>Metazoa</taxon>
        <taxon>Chordata</taxon>
        <taxon>Craniata</taxon>
        <taxon>Vertebrata</taxon>
        <taxon>Euteleostomi</taxon>
        <taxon>Actinopterygii</taxon>
        <taxon>Neopterygii</taxon>
        <taxon>Teleostei</taxon>
        <taxon>Neoteleostei</taxon>
        <taxon>Acanthomorphata</taxon>
        <taxon>Eupercaria</taxon>
        <taxon>Labriformes</taxon>
        <taxon>Labridae</taxon>
        <taxon>Labrus</taxon>
    </lineage>
</organism>
<dbReference type="Ensembl" id="ENSLBET00000025176.1">
    <property type="protein sequence ID" value="ENSLBEP00000023932.1"/>
    <property type="gene ID" value="ENSLBEG00000018346.1"/>
</dbReference>
<dbReference type="AlphaFoldDB" id="A0A3Q3FV22"/>
<proteinExistence type="predicted"/>
<reference evidence="1" key="2">
    <citation type="submission" date="2025-09" db="UniProtKB">
        <authorList>
            <consortium name="Ensembl"/>
        </authorList>
    </citation>
    <scope>IDENTIFICATION</scope>
</reference>
<name>A0A3Q3FV22_9LABR</name>
<reference evidence="1" key="1">
    <citation type="submission" date="2025-08" db="UniProtKB">
        <authorList>
            <consortium name="Ensembl"/>
        </authorList>
    </citation>
    <scope>IDENTIFICATION</scope>
</reference>
<dbReference type="STRING" id="56723.ENSLBEP00000023932"/>